<feature type="transmembrane region" description="Helical" evidence="1">
    <location>
        <begin position="77"/>
        <end position="99"/>
    </location>
</feature>
<evidence type="ECO:0000256" key="1">
    <source>
        <dbReference type="SAM" id="Phobius"/>
    </source>
</evidence>
<comment type="caution">
    <text evidence="2">The sequence shown here is derived from an EMBL/GenBank/DDBJ whole genome shotgun (WGS) entry which is preliminary data.</text>
</comment>
<reference evidence="2" key="1">
    <citation type="journal article" date="2019" name="bioRxiv">
        <title>The Genome of the Zebra Mussel, Dreissena polymorpha: A Resource for Invasive Species Research.</title>
        <authorList>
            <person name="McCartney M.A."/>
            <person name="Auch B."/>
            <person name="Kono T."/>
            <person name="Mallez S."/>
            <person name="Zhang Y."/>
            <person name="Obille A."/>
            <person name="Becker A."/>
            <person name="Abrahante J.E."/>
            <person name="Garbe J."/>
            <person name="Badalamenti J.P."/>
            <person name="Herman A."/>
            <person name="Mangelson H."/>
            <person name="Liachko I."/>
            <person name="Sullivan S."/>
            <person name="Sone E.D."/>
            <person name="Koren S."/>
            <person name="Silverstein K.A.T."/>
            <person name="Beckman K.B."/>
            <person name="Gohl D.M."/>
        </authorList>
    </citation>
    <scope>NUCLEOTIDE SEQUENCE</scope>
    <source>
        <strain evidence="2">Duluth1</strain>
        <tissue evidence="2">Whole animal</tissue>
    </source>
</reference>
<evidence type="ECO:0000313" key="3">
    <source>
        <dbReference type="Proteomes" id="UP000828390"/>
    </source>
</evidence>
<gene>
    <name evidence="2" type="ORF">DPMN_046794</name>
</gene>
<organism evidence="2 3">
    <name type="scientific">Dreissena polymorpha</name>
    <name type="common">Zebra mussel</name>
    <name type="synonym">Mytilus polymorpha</name>
    <dbReference type="NCBI Taxonomy" id="45954"/>
    <lineage>
        <taxon>Eukaryota</taxon>
        <taxon>Metazoa</taxon>
        <taxon>Spiralia</taxon>
        <taxon>Lophotrochozoa</taxon>
        <taxon>Mollusca</taxon>
        <taxon>Bivalvia</taxon>
        <taxon>Autobranchia</taxon>
        <taxon>Heteroconchia</taxon>
        <taxon>Euheterodonta</taxon>
        <taxon>Imparidentia</taxon>
        <taxon>Neoheterodontei</taxon>
        <taxon>Myida</taxon>
        <taxon>Dreissenoidea</taxon>
        <taxon>Dreissenidae</taxon>
        <taxon>Dreissena</taxon>
    </lineage>
</organism>
<keyword evidence="3" id="KW-1185">Reference proteome</keyword>
<feature type="transmembrane region" description="Helical" evidence="1">
    <location>
        <begin position="36"/>
        <end position="57"/>
    </location>
</feature>
<keyword evidence="1" id="KW-1133">Transmembrane helix</keyword>
<evidence type="ECO:0000313" key="2">
    <source>
        <dbReference type="EMBL" id="KAH3740099.1"/>
    </source>
</evidence>
<keyword evidence="1" id="KW-0812">Transmembrane</keyword>
<keyword evidence="1" id="KW-0472">Membrane</keyword>
<name>A0A9D4D8J1_DREPO</name>
<reference evidence="2" key="2">
    <citation type="submission" date="2020-11" db="EMBL/GenBank/DDBJ databases">
        <authorList>
            <person name="McCartney M.A."/>
            <person name="Auch B."/>
            <person name="Kono T."/>
            <person name="Mallez S."/>
            <person name="Becker A."/>
            <person name="Gohl D.M."/>
            <person name="Silverstein K.A.T."/>
            <person name="Koren S."/>
            <person name="Bechman K.B."/>
            <person name="Herman A."/>
            <person name="Abrahante J.E."/>
            <person name="Garbe J."/>
        </authorList>
    </citation>
    <scope>NUCLEOTIDE SEQUENCE</scope>
    <source>
        <strain evidence="2">Duluth1</strain>
        <tissue evidence="2">Whole animal</tissue>
    </source>
</reference>
<dbReference type="Proteomes" id="UP000828390">
    <property type="component" value="Unassembled WGS sequence"/>
</dbReference>
<proteinExistence type="predicted"/>
<dbReference type="AlphaFoldDB" id="A0A9D4D8J1"/>
<accession>A0A9D4D8J1</accession>
<protein>
    <submittedName>
        <fullName evidence="2">Uncharacterized protein</fullName>
    </submittedName>
</protein>
<dbReference type="EMBL" id="JAIWYP010000011">
    <property type="protein sequence ID" value="KAH3740099.1"/>
    <property type="molecule type" value="Genomic_DNA"/>
</dbReference>
<sequence>MVQGYPRAHAGGTGAWDPGVDRANLSICCTCNRPTYWLLVIAGLCIAVALVVFGIKANQEWKIYCQMDNSSSGRFGWSFWTTIGAVGGALLTSIIYCYMDRQSS</sequence>
<dbReference type="Gene3D" id="1.20.140.150">
    <property type="match status" value="1"/>
</dbReference>